<feature type="transmembrane region" description="Helical" evidence="10">
    <location>
        <begin position="179"/>
        <end position="197"/>
    </location>
</feature>
<feature type="domain" description="Prepilin type IV endopeptidase peptidase" evidence="12">
    <location>
        <begin position="133"/>
        <end position="244"/>
    </location>
</feature>
<evidence type="ECO:0000256" key="8">
    <source>
        <dbReference type="RuleBase" id="RU003793"/>
    </source>
</evidence>
<evidence type="ECO:0000313" key="14">
    <source>
        <dbReference type="EMBL" id="GGH50434.1"/>
    </source>
</evidence>
<dbReference type="Gene3D" id="1.20.120.1220">
    <property type="match status" value="1"/>
</dbReference>
<dbReference type="GO" id="GO:0006465">
    <property type="term" value="P:signal peptide processing"/>
    <property type="evidence" value="ECO:0007669"/>
    <property type="project" value="TreeGrafter"/>
</dbReference>
<dbReference type="EC" id="2.1.1.-" evidence="9"/>
<evidence type="ECO:0000256" key="6">
    <source>
        <dbReference type="ARBA" id="ARBA00022989"/>
    </source>
</evidence>
<dbReference type="GO" id="GO:0005886">
    <property type="term" value="C:plasma membrane"/>
    <property type="evidence" value="ECO:0007669"/>
    <property type="project" value="UniProtKB-SubCell"/>
</dbReference>
<proteinExistence type="inferred from homology"/>
<keyword evidence="9" id="KW-0808">Transferase</keyword>
<evidence type="ECO:0000256" key="4">
    <source>
        <dbReference type="ARBA" id="ARBA00022519"/>
    </source>
</evidence>
<dbReference type="EC" id="3.4.23.43" evidence="9"/>
<keyword evidence="9" id="KW-0489">Methyltransferase</keyword>
<comment type="function">
    <text evidence="9">Plays an essential role in type IV pili and type II pseudopili formation by proteolytically removing the leader sequence from substrate proteins and subsequently monomethylating the alpha-amino group of the newly exposed N-terminal phenylalanine.</text>
</comment>
<comment type="caution">
    <text evidence="14">The sequence shown here is derived from an EMBL/GenBank/DDBJ whole genome shotgun (WGS) entry which is preliminary data.</text>
</comment>
<dbReference type="Pfam" id="PF01478">
    <property type="entry name" value="Peptidase_A24"/>
    <property type="match status" value="1"/>
</dbReference>
<evidence type="ECO:0000256" key="5">
    <source>
        <dbReference type="ARBA" id="ARBA00022692"/>
    </source>
</evidence>
<evidence type="ECO:0000256" key="1">
    <source>
        <dbReference type="ARBA" id="ARBA00004429"/>
    </source>
</evidence>
<evidence type="ECO:0000259" key="12">
    <source>
        <dbReference type="Pfam" id="PF01478"/>
    </source>
</evidence>
<dbReference type="InterPro" id="IPR000045">
    <property type="entry name" value="Prepilin_IV_endopep_pep"/>
</dbReference>
<dbReference type="GO" id="GO:0032259">
    <property type="term" value="P:methylation"/>
    <property type="evidence" value="ECO:0007669"/>
    <property type="project" value="UniProtKB-KW"/>
</dbReference>
<feature type="domain" description="Prepilin peptidase A24 N-terminal" evidence="13">
    <location>
        <begin position="25"/>
        <end position="108"/>
    </location>
</feature>
<keyword evidence="7 10" id="KW-0472">Membrane</keyword>
<sequence length="290" mass="28823">MTAPLAAMTAPLAALAAPLAAVVSLLGLAIGSFLNVVAHRVPRGESVVAPRSACPACGHAIRAYDNVPVLSWLVLRGRCRDCGARIAARYSLVELATGALFAVVALAFGPAVLGAGSPAEAAAAIVVLAAHLALAGFGVALTAIDLDTQRLPNALVLPLLGTGVVAFAVAGPLSGDLGATVRALAGGAILFAVYLVLHLVRPDGMGAGDVKLAAALGVFLGWSGWGALAVGAIAAFALGAVVGIVLMLVRRIGRKGGIPFGPWMIGGAWIGILAGEPLARAYLSLFGLAA</sequence>
<dbReference type="GO" id="GO:0004190">
    <property type="term" value="F:aspartic-type endopeptidase activity"/>
    <property type="evidence" value="ECO:0007669"/>
    <property type="project" value="UniProtKB-EC"/>
</dbReference>
<dbReference type="AlphaFoldDB" id="A0A917IGQ5"/>
<evidence type="ECO:0000313" key="15">
    <source>
        <dbReference type="Proteomes" id="UP000657592"/>
    </source>
</evidence>
<keyword evidence="15" id="KW-1185">Reference proteome</keyword>
<comment type="catalytic activity">
    <reaction evidence="9">
        <text>Typically cleaves a -Gly-|-Phe- bond to release an N-terminal, basic peptide of 5-8 residues from type IV prepilin, and then N-methylates the new N-terminal amino group, the methyl donor being S-adenosyl-L-methionine.</text>
        <dbReference type="EC" id="3.4.23.43"/>
    </reaction>
</comment>
<dbReference type="RefSeq" id="WP_308421678.1">
    <property type="nucleotide sequence ID" value="NZ_BMJY01000021.1"/>
</dbReference>
<evidence type="ECO:0000256" key="7">
    <source>
        <dbReference type="ARBA" id="ARBA00023136"/>
    </source>
</evidence>
<feature type="transmembrane region" description="Helical" evidence="10">
    <location>
        <begin position="155"/>
        <end position="173"/>
    </location>
</feature>
<feature type="transmembrane region" description="Helical" evidence="10">
    <location>
        <begin position="261"/>
        <end position="283"/>
    </location>
</feature>
<dbReference type="Proteomes" id="UP000657592">
    <property type="component" value="Unassembled WGS sequence"/>
</dbReference>
<reference evidence="14" key="1">
    <citation type="journal article" date="2014" name="Int. J. Syst. Evol. Microbiol.">
        <title>Complete genome sequence of Corynebacterium casei LMG S-19264T (=DSM 44701T), isolated from a smear-ripened cheese.</title>
        <authorList>
            <consortium name="US DOE Joint Genome Institute (JGI-PGF)"/>
            <person name="Walter F."/>
            <person name="Albersmeier A."/>
            <person name="Kalinowski J."/>
            <person name="Ruckert C."/>
        </authorList>
    </citation>
    <scope>NUCLEOTIDE SEQUENCE</scope>
    <source>
        <strain evidence="14">CGMCC 1.15794</strain>
    </source>
</reference>
<keyword evidence="5 9" id="KW-0812">Transmembrane</keyword>
<evidence type="ECO:0000259" key="13">
    <source>
        <dbReference type="Pfam" id="PF06750"/>
    </source>
</evidence>
<accession>A0A917IGQ5</accession>
<feature type="chain" id="PRO_5037550666" description="Prepilin leader peptidase/N-methyltransferase" evidence="11">
    <location>
        <begin position="17"/>
        <end position="290"/>
    </location>
</feature>
<reference evidence="14" key="2">
    <citation type="submission" date="2020-09" db="EMBL/GenBank/DDBJ databases">
        <authorList>
            <person name="Sun Q."/>
            <person name="Zhou Y."/>
        </authorList>
    </citation>
    <scope>NUCLEOTIDE SEQUENCE</scope>
    <source>
        <strain evidence="14">CGMCC 1.15794</strain>
    </source>
</reference>
<keyword evidence="3" id="KW-1003">Cell membrane</keyword>
<keyword evidence="9" id="KW-0511">Multifunctional enzyme</keyword>
<gene>
    <name evidence="14" type="primary">pilD</name>
    <name evidence="14" type="ORF">GCM10010921_29190</name>
</gene>
<keyword evidence="9" id="KW-0378">Hydrolase</keyword>
<comment type="subcellular location">
    <subcellularLocation>
        <location evidence="1">Cell inner membrane</location>
        <topology evidence="1">Multi-pass membrane protein</topology>
    </subcellularLocation>
    <subcellularLocation>
        <location evidence="9">Cell membrane</location>
        <topology evidence="9">Multi-pass membrane protein</topology>
    </subcellularLocation>
</comment>
<dbReference type="InterPro" id="IPR050882">
    <property type="entry name" value="Prepilin_peptidase/N-MTase"/>
</dbReference>
<evidence type="ECO:0000256" key="3">
    <source>
        <dbReference type="ARBA" id="ARBA00022475"/>
    </source>
</evidence>
<keyword evidence="11" id="KW-0732">Signal</keyword>
<keyword evidence="6 10" id="KW-1133">Transmembrane helix</keyword>
<feature type="transmembrane region" description="Helical" evidence="10">
    <location>
        <begin position="121"/>
        <end position="143"/>
    </location>
</feature>
<name>A0A917IGQ5_9MICO</name>
<dbReference type="InterPro" id="IPR010627">
    <property type="entry name" value="Prepilin_pept_A24_N"/>
</dbReference>
<evidence type="ECO:0000256" key="9">
    <source>
        <dbReference type="RuleBase" id="RU003794"/>
    </source>
</evidence>
<evidence type="ECO:0000256" key="2">
    <source>
        <dbReference type="ARBA" id="ARBA00005801"/>
    </source>
</evidence>
<feature type="signal peptide" evidence="11">
    <location>
        <begin position="1"/>
        <end position="16"/>
    </location>
</feature>
<organism evidence="14 15">
    <name type="scientific">Microbacterium album</name>
    <dbReference type="NCBI Taxonomy" id="2053191"/>
    <lineage>
        <taxon>Bacteria</taxon>
        <taxon>Bacillati</taxon>
        <taxon>Actinomycetota</taxon>
        <taxon>Actinomycetes</taxon>
        <taxon>Micrococcales</taxon>
        <taxon>Microbacteriaceae</taxon>
        <taxon>Microbacterium</taxon>
    </lineage>
</organism>
<keyword evidence="4" id="KW-0997">Cell inner membrane</keyword>
<evidence type="ECO:0000256" key="11">
    <source>
        <dbReference type="SAM" id="SignalP"/>
    </source>
</evidence>
<comment type="similarity">
    <text evidence="2 8">Belongs to the peptidase A24 family.</text>
</comment>
<dbReference type="PANTHER" id="PTHR30487:SF0">
    <property type="entry name" value="PREPILIN LEADER PEPTIDASE_N-METHYLTRANSFERASE-RELATED"/>
    <property type="match status" value="1"/>
</dbReference>
<dbReference type="InterPro" id="IPR014032">
    <property type="entry name" value="Peptidase_A24A_bac"/>
</dbReference>
<protein>
    <recommendedName>
        <fullName evidence="9">Prepilin leader peptidase/N-methyltransferase</fullName>
        <ecNumber evidence="9">2.1.1.-</ecNumber>
        <ecNumber evidence="9">3.4.23.43</ecNumber>
    </recommendedName>
</protein>
<dbReference type="Pfam" id="PF06750">
    <property type="entry name" value="A24_N_bact"/>
    <property type="match status" value="1"/>
</dbReference>
<dbReference type="GO" id="GO:0008168">
    <property type="term" value="F:methyltransferase activity"/>
    <property type="evidence" value="ECO:0007669"/>
    <property type="project" value="UniProtKB-KW"/>
</dbReference>
<evidence type="ECO:0000256" key="10">
    <source>
        <dbReference type="SAM" id="Phobius"/>
    </source>
</evidence>
<feature type="transmembrane region" description="Helical" evidence="10">
    <location>
        <begin position="228"/>
        <end position="249"/>
    </location>
</feature>
<keyword evidence="9" id="KW-0645">Protease</keyword>
<dbReference type="EMBL" id="BMJY01000021">
    <property type="protein sequence ID" value="GGH50434.1"/>
    <property type="molecule type" value="Genomic_DNA"/>
</dbReference>
<feature type="transmembrane region" description="Helical" evidence="10">
    <location>
        <begin position="12"/>
        <end position="37"/>
    </location>
</feature>
<feature type="transmembrane region" description="Helical" evidence="10">
    <location>
        <begin position="204"/>
        <end position="222"/>
    </location>
</feature>
<dbReference type="PANTHER" id="PTHR30487">
    <property type="entry name" value="TYPE 4 PREPILIN-LIKE PROTEINS LEADER PEPTIDE-PROCESSING ENZYME"/>
    <property type="match status" value="1"/>
</dbReference>
<dbReference type="PRINTS" id="PR00864">
    <property type="entry name" value="PREPILNPTASE"/>
</dbReference>
<feature type="transmembrane region" description="Helical" evidence="10">
    <location>
        <begin position="95"/>
        <end position="115"/>
    </location>
</feature>